<proteinExistence type="predicted"/>
<keyword evidence="2" id="KW-1185">Reference proteome</keyword>
<gene>
    <name evidence="1" type="ORF">SAMN04487783_1565</name>
</gene>
<comment type="caution">
    <text evidence="1">The sequence shown here is derived from an EMBL/GenBank/DDBJ whole genome shotgun (WGS) entry which is preliminary data.</text>
</comment>
<evidence type="ECO:0000313" key="2">
    <source>
        <dbReference type="Proteomes" id="UP000198506"/>
    </source>
</evidence>
<dbReference type="Proteomes" id="UP000198506">
    <property type="component" value="Unassembled WGS sequence"/>
</dbReference>
<reference evidence="1 2" key="1">
    <citation type="submission" date="2016-10" db="EMBL/GenBank/DDBJ databases">
        <authorList>
            <person name="Varghese N."/>
            <person name="Submissions S."/>
        </authorList>
    </citation>
    <scope>NUCLEOTIDE SEQUENCE [LARGE SCALE GENOMIC DNA]</scope>
    <source>
        <strain evidence="1 2">IAM 15147</strain>
    </source>
</reference>
<protein>
    <submittedName>
        <fullName evidence="1">Uncharacterized protein</fullName>
    </submittedName>
</protein>
<dbReference type="EMBL" id="FOZN01000002">
    <property type="protein sequence ID" value="SFS11392.1"/>
    <property type="molecule type" value="Genomic_DNA"/>
</dbReference>
<sequence>MFAIPLDRTEALAAALGMATDVAVDQLENRKAEPMLVEAWQALVGTDRDRGITRLEEAGLAPRSAGSWAPFGDYGVYVPPSDDVAPVIR</sequence>
<evidence type="ECO:0000313" key="1">
    <source>
        <dbReference type="EMBL" id="SFS11392.1"/>
    </source>
</evidence>
<accession>A0AA94HMP4</accession>
<dbReference type="RefSeq" id="WP_143103061.1">
    <property type="nucleotide sequence ID" value="NZ_FOZN01000002.1"/>
</dbReference>
<name>A0AA94HMP4_9MICO</name>
<organism evidence="1 2">
    <name type="scientific">Agrococcus baldri</name>
    <dbReference type="NCBI Taxonomy" id="153730"/>
    <lineage>
        <taxon>Bacteria</taxon>
        <taxon>Bacillati</taxon>
        <taxon>Actinomycetota</taxon>
        <taxon>Actinomycetes</taxon>
        <taxon>Micrococcales</taxon>
        <taxon>Microbacteriaceae</taxon>
        <taxon>Agrococcus</taxon>
    </lineage>
</organism>
<dbReference type="AlphaFoldDB" id="A0AA94HMP4"/>